<accession>A0A1K2HEP3</accession>
<dbReference type="EMBL" id="JXJT01000009">
    <property type="protein sequence ID" value="PCS03324.1"/>
    <property type="molecule type" value="Genomic_DNA"/>
</dbReference>
<keyword evidence="10" id="KW-1185">Reference proteome</keyword>
<dbReference type="PANTHER" id="PTHR43699">
    <property type="entry name" value="3-DEHYDROQUINATE DEHYDRATASE"/>
    <property type="match status" value="1"/>
</dbReference>
<keyword evidence="3 6" id="KW-0057">Aromatic amino acid biosynthesis</keyword>
<dbReference type="AlphaFoldDB" id="A0A1K2HEP3"/>
<evidence type="ECO:0000313" key="9">
    <source>
        <dbReference type="Proteomes" id="UP000185655"/>
    </source>
</evidence>
<dbReference type="GO" id="GO:0009423">
    <property type="term" value="P:chorismate biosynthetic process"/>
    <property type="evidence" value="ECO:0007669"/>
    <property type="project" value="UniProtKB-UniRule"/>
</dbReference>
<dbReference type="Pfam" id="PF01487">
    <property type="entry name" value="DHquinase_I"/>
    <property type="match status" value="1"/>
</dbReference>
<evidence type="ECO:0000256" key="5">
    <source>
        <dbReference type="ARBA" id="ARBA00023270"/>
    </source>
</evidence>
<keyword evidence="4 6" id="KW-0456">Lyase</keyword>
<feature type="binding site" evidence="6">
    <location>
        <position position="202"/>
    </location>
    <ligand>
        <name>3-dehydroquinate</name>
        <dbReference type="ChEBI" id="CHEBI:32364"/>
    </ligand>
</feature>
<comment type="similarity">
    <text evidence="6">Belongs to the type-I 3-dehydroquinase family.</text>
</comment>
<dbReference type="GO" id="GO:0009073">
    <property type="term" value="P:aromatic amino acid family biosynthetic process"/>
    <property type="evidence" value="ECO:0007669"/>
    <property type="project" value="UniProtKB-KW"/>
</dbReference>
<dbReference type="GO" id="GO:0003855">
    <property type="term" value="F:3-dehydroquinate dehydratase activity"/>
    <property type="evidence" value="ECO:0007669"/>
    <property type="project" value="UniProtKB-UniRule"/>
</dbReference>
<evidence type="ECO:0000256" key="6">
    <source>
        <dbReference type="HAMAP-Rule" id="MF_00214"/>
    </source>
</evidence>
<reference evidence="7 10" key="1">
    <citation type="submission" date="2014-12" db="EMBL/GenBank/DDBJ databases">
        <title>Draft genome sequences of 10 type strains of Lactococcus.</title>
        <authorList>
            <person name="Sun Z."/>
            <person name="Zhong Z."/>
            <person name="Liu W."/>
            <person name="Zhang W."/>
            <person name="Zhang H."/>
        </authorList>
    </citation>
    <scope>NUCLEOTIDE SEQUENCE [LARGE SCALE GENOMIC DNA]</scope>
    <source>
        <strain evidence="7 10">DSM 22330</strain>
    </source>
</reference>
<feature type="binding site" evidence="6">
    <location>
        <begin position="30"/>
        <end position="32"/>
    </location>
    <ligand>
        <name>3-dehydroquinate</name>
        <dbReference type="ChEBI" id="CHEBI:32364"/>
    </ligand>
</feature>
<sequence>MKIVVPIMPKNLSEIAKLDTAQYANADLVEWRADFMPIPDLKQAAQDIKAQFPNQEIIFTYRTEDKAEPIISAEDYTRVIHQFSAEFTYVDVEILKYPGLVLPENTVVSYHDFTQIPQNLPEILSKMIASGAKIIKFAGMPQQQSDVLRLMTETLRFAEKHSDLTLVTMAMGELGKITRVASDSFGSSWTFASVGTTSAPGQLSLSEMLTIREIFQ</sequence>
<feature type="binding site" evidence="6">
    <location>
        <position position="62"/>
    </location>
    <ligand>
        <name>3-dehydroquinate</name>
        <dbReference type="ChEBI" id="CHEBI:32364"/>
    </ligand>
</feature>
<dbReference type="OrthoDB" id="9813659at2"/>
<comment type="caution">
    <text evidence="6">Lacks conserved residue(s) required for the propagation of feature annotation.</text>
</comment>
<dbReference type="UniPathway" id="UPA00053">
    <property type="reaction ID" value="UER00086"/>
</dbReference>
<feature type="binding site" evidence="6">
    <location>
        <position position="198"/>
    </location>
    <ligand>
        <name>3-dehydroquinate</name>
        <dbReference type="ChEBI" id="CHEBI:32364"/>
    </ligand>
</feature>
<dbReference type="CDD" id="cd00502">
    <property type="entry name" value="DHQase_I"/>
    <property type="match status" value="1"/>
</dbReference>
<evidence type="ECO:0000256" key="2">
    <source>
        <dbReference type="ARBA" id="ARBA00022605"/>
    </source>
</evidence>
<dbReference type="SUPFAM" id="SSF51569">
    <property type="entry name" value="Aldolase"/>
    <property type="match status" value="1"/>
</dbReference>
<proteinExistence type="inferred from homology"/>
<dbReference type="Proteomes" id="UP000218979">
    <property type="component" value="Unassembled WGS sequence"/>
</dbReference>
<feature type="active site" description="Schiff-base intermediate with substrate" evidence="6">
    <location>
        <position position="136"/>
    </location>
</feature>
<dbReference type="Proteomes" id="UP000185655">
    <property type="component" value="Unassembled WGS sequence"/>
</dbReference>
<keyword evidence="5 6" id="KW-0704">Schiff base</keyword>
<dbReference type="RefSeq" id="WP_031365462.1">
    <property type="nucleotide sequence ID" value="NZ_FPKS01000008.1"/>
</dbReference>
<evidence type="ECO:0000256" key="4">
    <source>
        <dbReference type="ARBA" id="ARBA00023239"/>
    </source>
</evidence>
<comment type="subunit">
    <text evidence="6">Homodimer.</text>
</comment>
<keyword evidence="2 6" id="KW-0028">Amino-acid biosynthesis</keyword>
<dbReference type="GO" id="GO:0008652">
    <property type="term" value="P:amino acid biosynthetic process"/>
    <property type="evidence" value="ECO:0007669"/>
    <property type="project" value="UniProtKB-KW"/>
</dbReference>
<comment type="catalytic activity">
    <reaction evidence="1 6">
        <text>3-dehydroquinate = 3-dehydroshikimate + H2O</text>
        <dbReference type="Rhea" id="RHEA:21096"/>
        <dbReference type="ChEBI" id="CHEBI:15377"/>
        <dbReference type="ChEBI" id="CHEBI:16630"/>
        <dbReference type="ChEBI" id="CHEBI:32364"/>
        <dbReference type="EC" id="4.2.1.10"/>
    </reaction>
</comment>
<dbReference type="InterPro" id="IPR001381">
    <property type="entry name" value="DHquinase_I"/>
</dbReference>
<dbReference type="EMBL" id="FPKS01000008">
    <property type="protein sequence ID" value="SFZ75223.1"/>
    <property type="molecule type" value="Genomic_DNA"/>
</dbReference>
<feature type="active site" description="Proton donor/acceptor" evidence="6">
    <location>
        <position position="111"/>
    </location>
</feature>
<reference evidence="8 9" key="2">
    <citation type="submission" date="2016-11" db="EMBL/GenBank/DDBJ databases">
        <authorList>
            <person name="Jaros S."/>
            <person name="Januszkiewicz K."/>
            <person name="Wedrychowicz H."/>
        </authorList>
    </citation>
    <scope>NUCLEOTIDE SEQUENCE [LARGE SCALE GENOMIC DNA]</scope>
    <source>
        <strain evidence="8 9">DSM 22330</strain>
    </source>
</reference>
<organism evidence="8 9">
    <name type="scientific">Pseudolactococcus chungangensis CAU 28 = DSM 22330</name>
    <dbReference type="NCBI Taxonomy" id="1122154"/>
    <lineage>
        <taxon>Bacteria</taxon>
        <taxon>Bacillati</taxon>
        <taxon>Bacillota</taxon>
        <taxon>Bacilli</taxon>
        <taxon>Lactobacillales</taxon>
        <taxon>Streptococcaceae</taxon>
        <taxon>Pseudolactococcus</taxon>
    </lineage>
</organism>
<evidence type="ECO:0000313" key="10">
    <source>
        <dbReference type="Proteomes" id="UP000218979"/>
    </source>
</evidence>
<dbReference type="GO" id="GO:0046279">
    <property type="term" value="P:3,4-dihydroxybenzoate biosynthetic process"/>
    <property type="evidence" value="ECO:0007669"/>
    <property type="project" value="TreeGrafter"/>
</dbReference>
<dbReference type="PANTHER" id="PTHR43699:SF1">
    <property type="entry name" value="3-DEHYDROQUINATE DEHYDRATASE"/>
    <property type="match status" value="1"/>
</dbReference>
<dbReference type="EC" id="4.2.1.10" evidence="6"/>
<evidence type="ECO:0000313" key="8">
    <source>
        <dbReference type="EMBL" id="SFZ75223.1"/>
    </source>
</evidence>
<name>A0A1K2HEP3_9LACT</name>
<dbReference type="Gene3D" id="3.20.20.70">
    <property type="entry name" value="Aldolase class I"/>
    <property type="match status" value="1"/>
</dbReference>
<dbReference type="HAMAP" id="MF_00214">
    <property type="entry name" value="AroD"/>
    <property type="match status" value="1"/>
</dbReference>
<dbReference type="STRING" id="1122154.SAMN02746068_01495"/>
<evidence type="ECO:0000256" key="3">
    <source>
        <dbReference type="ARBA" id="ARBA00023141"/>
    </source>
</evidence>
<dbReference type="InterPro" id="IPR013785">
    <property type="entry name" value="Aldolase_TIM"/>
</dbReference>
<evidence type="ECO:0000256" key="1">
    <source>
        <dbReference type="ARBA" id="ARBA00001864"/>
    </source>
</evidence>
<gene>
    <name evidence="6" type="primary">aroD</name>
    <name evidence="7" type="ORF">RR45_GL002093</name>
    <name evidence="8" type="ORF">SAMN02746068_01495</name>
</gene>
<comment type="function">
    <text evidence="6">Involved in the third step of the chorismate pathway, which leads to the biosynthesis of aromatic amino acids. Catalyzes the cis-dehydration of 3-dehydroquinate (DHQ) and introduces the first double bond of the aromatic ring to yield 3-dehydroshikimate.</text>
</comment>
<feature type="binding site" evidence="6">
    <location>
        <position position="179"/>
    </location>
    <ligand>
        <name>3-dehydroquinate</name>
        <dbReference type="ChEBI" id="CHEBI:32364"/>
    </ligand>
</feature>
<evidence type="ECO:0000313" key="7">
    <source>
        <dbReference type="EMBL" id="PCS03324.1"/>
    </source>
</evidence>
<protein>
    <recommendedName>
        <fullName evidence="6">3-dehydroquinate dehydratase</fullName>
        <shortName evidence="6">3-dehydroquinase</shortName>
        <ecNumber evidence="6">4.2.1.10</ecNumber>
    </recommendedName>
    <alternativeName>
        <fullName evidence="6">Type I DHQase</fullName>
    </alternativeName>
    <alternativeName>
        <fullName evidence="6">Type I dehydroquinase</fullName>
        <shortName evidence="6">DHQ1</shortName>
    </alternativeName>
</protein>
<comment type="pathway">
    <text evidence="6">Metabolic intermediate biosynthesis; chorismate biosynthesis; chorismate from D-erythrose 4-phosphate and phosphoenolpyruvate: step 3/7.</text>
</comment>
<dbReference type="InterPro" id="IPR050146">
    <property type="entry name" value="Type-I_3-dehydroquinase"/>
</dbReference>